<keyword evidence="3 4" id="KW-0408">Iron</keyword>
<dbReference type="GO" id="GO:0020037">
    <property type="term" value="F:heme binding"/>
    <property type="evidence" value="ECO:0007669"/>
    <property type="project" value="InterPro"/>
</dbReference>
<gene>
    <name evidence="7" type="ordered locus">Tgr7_0858</name>
</gene>
<dbReference type="PROSITE" id="PS51007">
    <property type="entry name" value="CYTC"/>
    <property type="match status" value="1"/>
</dbReference>
<dbReference type="Proteomes" id="UP000002383">
    <property type="component" value="Chromosome"/>
</dbReference>
<evidence type="ECO:0000256" key="3">
    <source>
        <dbReference type="ARBA" id="ARBA00023004"/>
    </source>
</evidence>
<evidence type="ECO:0000256" key="1">
    <source>
        <dbReference type="ARBA" id="ARBA00022617"/>
    </source>
</evidence>
<evidence type="ECO:0000259" key="6">
    <source>
        <dbReference type="PROSITE" id="PS51007"/>
    </source>
</evidence>
<keyword evidence="1 4" id="KW-0349">Heme</keyword>
<dbReference type="OrthoDB" id="9808312at2"/>
<dbReference type="Gene3D" id="1.10.760.10">
    <property type="entry name" value="Cytochrome c-like domain"/>
    <property type="match status" value="1"/>
</dbReference>
<sequence precursor="true">MCPAFAAERALGIAALILLILLAGLSATTQARGLSALERQVEAVIRDSWGDLSGQEARRLVQDDTQLDCSRARNQPGPALSEEILNRERARIRYPEGGLRPGDPVMGAELARSGYGGRVGARRPDDPGRANGGNCQACHMLEPRDDAGGTLGPSLAGYGIGRGLDPESLRHLYERIYNPQSQMPCSAMPRFGHNGFLTPEQILDIAAYLLHPDSPVNRTDTLREAPADPVRPAAPR</sequence>
<dbReference type="STRING" id="396588.Tgr7_0858"/>
<dbReference type="InterPro" id="IPR009056">
    <property type="entry name" value="Cyt_c-like_dom"/>
</dbReference>
<evidence type="ECO:0000256" key="4">
    <source>
        <dbReference type="PROSITE-ProRule" id="PRU00433"/>
    </source>
</evidence>
<evidence type="ECO:0000313" key="8">
    <source>
        <dbReference type="Proteomes" id="UP000002383"/>
    </source>
</evidence>
<keyword evidence="8" id="KW-1185">Reference proteome</keyword>
<dbReference type="GO" id="GO:0009055">
    <property type="term" value="F:electron transfer activity"/>
    <property type="evidence" value="ECO:0007669"/>
    <property type="project" value="InterPro"/>
</dbReference>
<dbReference type="GO" id="GO:0046872">
    <property type="term" value="F:metal ion binding"/>
    <property type="evidence" value="ECO:0007669"/>
    <property type="project" value="UniProtKB-KW"/>
</dbReference>
<evidence type="ECO:0000256" key="5">
    <source>
        <dbReference type="SAM" id="MobiDB-lite"/>
    </source>
</evidence>
<proteinExistence type="predicted"/>
<dbReference type="NCBIfam" id="TIGR04485">
    <property type="entry name" value="thiosulf_SoxX"/>
    <property type="match status" value="1"/>
</dbReference>
<dbReference type="eggNOG" id="COG2010">
    <property type="taxonomic scope" value="Bacteria"/>
</dbReference>
<keyword evidence="2 4" id="KW-0479">Metal-binding</keyword>
<dbReference type="EMBL" id="CP001339">
    <property type="protein sequence ID" value="ACL71949.1"/>
    <property type="molecule type" value="Genomic_DNA"/>
</dbReference>
<dbReference type="KEGG" id="tgr:Tgr7_0858"/>
<protein>
    <recommendedName>
        <fullName evidence="6">Cytochrome c domain-containing protein</fullName>
    </recommendedName>
</protein>
<dbReference type="AlphaFoldDB" id="B8GN88"/>
<evidence type="ECO:0000313" key="7">
    <source>
        <dbReference type="EMBL" id="ACL71949.1"/>
    </source>
</evidence>
<reference evidence="7 8" key="1">
    <citation type="journal article" date="2011" name="Stand. Genomic Sci.">
        <title>Complete genome sequence of 'Thioalkalivibrio sulfidophilus' HL-EbGr7.</title>
        <authorList>
            <person name="Muyzer G."/>
            <person name="Sorokin D.Y."/>
            <person name="Mavromatis K."/>
            <person name="Lapidus A."/>
            <person name="Clum A."/>
            <person name="Ivanova N."/>
            <person name="Pati A."/>
            <person name="d'Haeseleer P."/>
            <person name="Woyke T."/>
            <person name="Kyrpides N.C."/>
        </authorList>
    </citation>
    <scope>NUCLEOTIDE SEQUENCE [LARGE SCALE GENOMIC DNA]</scope>
    <source>
        <strain evidence="7 8">HL-EbGR7</strain>
    </source>
</reference>
<feature type="compositionally biased region" description="Low complexity" evidence="5">
    <location>
        <begin position="227"/>
        <end position="236"/>
    </location>
</feature>
<dbReference type="RefSeq" id="WP_012637437.1">
    <property type="nucleotide sequence ID" value="NC_011901.1"/>
</dbReference>
<feature type="domain" description="Cytochrome c" evidence="6">
    <location>
        <begin position="102"/>
        <end position="213"/>
    </location>
</feature>
<feature type="region of interest" description="Disordered" evidence="5">
    <location>
        <begin position="217"/>
        <end position="236"/>
    </location>
</feature>
<dbReference type="InterPro" id="IPR030999">
    <property type="entry name" value="Thiosulf_SoxX"/>
</dbReference>
<dbReference type="Pfam" id="PF13442">
    <property type="entry name" value="Cytochrome_CBB3"/>
    <property type="match status" value="1"/>
</dbReference>
<evidence type="ECO:0000256" key="2">
    <source>
        <dbReference type="ARBA" id="ARBA00022723"/>
    </source>
</evidence>
<dbReference type="InterPro" id="IPR036909">
    <property type="entry name" value="Cyt_c-like_dom_sf"/>
</dbReference>
<organism evidence="7 8">
    <name type="scientific">Thioalkalivibrio sulfidiphilus (strain HL-EbGR7)</name>
    <dbReference type="NCBI Taxonomy" id="396588"/>
    <lineage>
        <taxon>Bacteria</taxon>
        <taxon>Pseudomonadati</taxon>
        <taxon>Pseudomonadota</taxon>
        <taxon>Gammaproteobacteria</taxon>
        <taxon>Chromatiales</taxon>
        <taxon>Ectothiorhodospiraceae</taxon>
        <taxon>Thioalkalivibrio</taxon>
    </lineage>
</organism>
<name>B8GN88_THISH</name>
<dbReference type="SUPFAM" id="SSF46626">
    <property type="entry name" value="Cytochrome c"/>
    <property type="match status" value="1"/>
</dbReference>
<dbReference type="HOGENOM" id="CLU_098286_0_0_6"/>
<accession>B8GN88</accession>